<evidence type="ECO:0000313" key="1">
    <source>
        <dbReference type="EMBL" id="KAJ9080336.1"/>
    </source>
</evidence>
<organism evidence="1 2">
    <name type="scientific">Entomophthora muscae</name>
    <dbReference type="NCBI Taxonomy" id="34485"/>
    <lineage>
        <taxon>Eukaryota</taxon>
        <taxon>Fungi</taxon>
        <taxon>Fungi incertae sedis</taxon>
        <taxon>Zoopagomycota</taxon>
        <taxon>Entomophthoromycotina</taxon>
        <taxon>Entomophthoromycetes</taxon>
        <taxon>Entomophthorales</taxon>
        <taxon>Entomophthoraceae</taxon>
        <taxon>Entomophthora</taxon>
    </lineage>
</organism>
<reference evidence="1" key="1">
    <citation type="submission" date="2022-04" db="EMBL/GenBank/DDBJ databases">
        <title>Genome of the entomopathogenic fungus Entomophthora muscae.</title>
        <authorList>
            <person name="Elya C."/>
            <person name="Lovett B.R."/>
            <person name="Lee E."/>
            <person name="Macias A.M."/>
            <person name="Hajek A.E."/>
            <person name="De Bivort B.L."/>
            <person name="Kasson M.T."/>
            <person name="De Fine Licht H.H."/>
            <person name="Stajich J.E."/>
        </authorList>
    </citation>
    <scope>NUCLEOTIDE SEQUENCE</scope>
    <source>
        <strain evidence="1">Berkeley</strain>
    </source>
</reference>
<keyword evidence="2" id="KW-1185">Reference proteome</keyword>
<protein>
    <submittedName>
        <fullName evidence="1">Uncharacterized protein</fullName>
    </submittedName>
</protein>
<dbReference type="EMBL" id="QTSX02001571">
    <property type="protein sequence ID" value="KAJ9080336.1"/>
    <property type="molecule type" value="Genomic_DNA"/>
</dbReference>
<gene>
    <name evidence="1" type="ORF">DSO57_1026129</name>
</gene>
<name>A0ACC2U163_9FUNG</name>
<accession>A0ACC2U163</accession>
<evidence type="ECO:0000313" key="2">
    <source>
        <dbReference type="Proteomes" id="UP001165960"/>
    </source>
</evidence>
<sequence>MYCNGAKVVELPKKKLHFINMEYAESDIPVAYTLQHRKLRMLPLSTKEYKGIPLYASSMFTIPSGSQVIHHTSLSLEIPSGLHGEVLGYHDASCLCQNCRLNPPARFQPSRFVTCNPIIWPLEARLGSQLELPNPTT</sequence>
<proteinExistence type="predicted"/>
<dbReference type="Proteomes" id="UP001165960">
    <property type="component" value="Unassembled WGS sequence"/>
</dbReference>
<comment type="caution">
    <text evidence="1">The sequence shown here is derived from an EMBL/GenBank/DDBJ whole genome shotgun (WGS) entry which is preliminary data.</text>
</comment>